<gene>
    <name evidence="1" type="ORF">SSP531S_01730</name>
</gene>
<dbReference type="Proteomes" id="UP000265354">
    <property type="component" value="Unassembled WGS sequence"/>
</dbReference>
<name>A0A388SSN8_9ACTN</name>
<evidence type="ECO:0000313" key="2">
    <source>
        <dbReference type="Proteomes" id="UP000265354"/>
    </source>
</evidence>
<evidence type="ECO:0000313" key="1">
    <source>
        <dbReference type="EMBL" id="GBP98780.1"/>
    </source>
</evidence>
<accession>A0A388SSN8</accession>
<dbReference type="EMBL" id="BGZL01000001">
    <property type="protein sequence ID" value="GBP98780.1"/>
    <property type="molecule type" value="Genomic_DNA"/>
</dbReference>
<dbReference type="AlphaFoldDB" id="A0A388SSN8"/>
<sequence>MVIIAVSAIGLDTDIQMPIPTPPTRPAAAPQTACTGMTAVLGDTCIVAAMVSAPSCGSGVCLWRSTLGAAPAAGM</sequence>
<comment type="caution">
    <text evidence="1">The sequence shown here is derived from an EMBL/GenBank/DDBJ whole genome shotgun (WGS) entry which is preliminary data.</text>
</comment>
<organism evidence="1 2">
    <name type="scientific">Streptomyces spongiicola</name>
    <dbReference type="NCBI Taxonomy" id="1690221"/>
    <lineage>
        <taxon>Bacteria</taxon>
        <taxon>Bacillati</taxon>
        <taxon>Actinomycetota</taxon>
        <taxon>Actinomycetes</taxon>
        <taxon>Kitasatosporales</taxon>
        <taxon>Streptomycetaceae</taxon>
        <taxon>Streptomyces</taxon>
    </lineage>
</organism>
<proteinExistence type="predicted"/>
<protein>
    <submittedName>
        <fullName evidence="1">Uncharacterized protein</fullName>
    </submittedName>
</protein>
<reference evidence="1 2" key="1">
    <citation type="submission" date="2018-07" db="EMBL/GenBank/DDBJ databases">
        <title>Whole Genome Shotgun Sequence of Streptomyces spongiicola strain 531S.</title>
        <authorList>
            <person name="Dohra H."/>
            <person name="Kodani S."/>
        </authorList>
    </citation>
    <scope>NUCLEOTIDE SEQUENCE [LARGE SCALE GENOMIC DNA]</scope>
    <source>
        <strain evidence="1 2">531S</strain>
    </source>
</reference>